<dbReference type="Proteomes" id="UP000016933">
    <property type="component" value="Unassembled WGS sequence"/>
</dbReference>
<sequence>MRYSVLALAPFVAAAYGQETSSSATPTVTSTYTYSNTETNFLSSTNSYGVITGMPSLTDTGAPVAATSQPAVDTDVGAAASIPAGLPTGIQTIYHGGSNTSTSFFLVSVGSSTTVVVQSSTSSASATGGSAGSGSGATGASGSAGQSASGTGSASASSSSSAADAVKIVSGAVLGLGAAVVVALL</sequence>
<feature type="chain" id="PRO_5004109527" evidence="2">
    <location>
        <begin position="18"/>
        <end position="185"/>
    </location>
</feature>
<feature type="region of interest" description="Disordered" evidence="1">
    <location>
        <begin position="122"/>
        <end position="158"/>
    </location>
</feature>
<evidence type="ECO:0000313" key="4">
    <source>
        <dbReference type="Proteomes" id="UP000016933"/>
    </source>
</evidence>
<keyword evidence="2" id="KW-0732">Signal</keyword>
<dbReference type="EMBL" id="KB446535">
    <property type="protein sequence ID" value="EME49996.1"/>
    <property type="molecule type" value="Genomic_DNA"/>
</dbReference>
<dbReference type="OMA" id="QTSYLAM"/>
<proteinExistence type="predicted"/>
<evidence type="ECO:0000313" key="3">
    <source>
        <dbReference type="EMBL" id="EME49996.1"/>
    </source>
</evidence>
<feature type="compositionally biased region" description="Low complexity" evidence="1">
    <location>
        <begin position="140"/>
        <end position="158"/>
    </location>
</feature>
<feature type="compositionally biased region" description="Gly residues" evidence="1">
    <location>
        <begin position="129"/>
        <end position="139"/>
    </location>
</feature>
<dbReference type="OrthoDB" id="5429002at2759"/>
<keyword evidence="4" id="KW-1185">Reference proteome</keyword>
<evidence type="ECO:0000256" key="2">
    <source>
        <dbReference type="SAM" id="SignalP"/>
    </source>
</evidence>
<feature type="signal peptide" evidence="2">
    <location>
        <begin position="1"/>
        <end position="17"/>
    </location>
</feature>
<accession>N1Q2M0</accession>
<dbReference type="HOGENOM" id="CLU_106352_0_0_1"/>
<gene>
    <name evidence="3" type="ORF">DOTSEDRAFT_68752</name>
</gene>
<name>N1Q2M0_DOTSN</name>
<organism evidence="3 4">
    <name type="scientific">Dothistroma septosporum (strain NZE10 / CBS 128990)</name>
    <name type="common">Red band needle blight fungus</name>
    <name type="synonym">Mycosphaerella pini</name>
    <dbReference type="NCBI Taxonomy" id="675120"/>
    <lineage>
        <taxon>Eukaryota</taxon>
        <taxon>Fungi</taxon>
        <taxon>Dikarya</taxon>
        <taxon>Ascomycota</taxon>
        <taxon>Pezizomycotina</taxon>
        <taxon>Dothideomycetes</taxon>
        <taxon>Dothideomycetidae</taxon>
        <taxon>Mycosphaerellales</taxon>
        <taxon>Mycosphaerellaceae</taxon>
        <taxon>Dothistroma</taxon>
    </lineage>
</organism>
<protein>
    <submittedName>
        <fullName evidence="3">Uncharacterized protein</fullName>
    </submittedName>
</protein>
<reference evidence="3 4" key="2">
    <citation type="journal article" date="2012" name="PLoS Pathog.">
        <title>Diverse lifestyles and strategies of plant pathogenesis encoded in the genomes of eighteen Dothideomycetes fungi.</title>
        <authorList>
            <person name="Ohm R.A."/>
            <person name="Feau N."/>
            <person name="Henrissat B."/>
            <person name="Schoch C.L."/>
            <person name="Horwitz B.A."/>
            <person name="Barry K.W."/>
            <person name="Condon B.J."/>
            <person name="Copeland A.C."/>
            <person name="Dhillon B."/>
            <person name="Glaser F."/>
            <person name="Hesse C.N."/>
            <person name="Kosti I."/>
            <person name="LaButti K."/>
            <person name="Lindquist E.A."/>
            <person name="Lucas S."/>
            <person name="Salamov A.A."/>
            <person name="Bradshaw R.E."/>
            <person name="Ciuffetti L."/>
            <person name="Hamelin R.C."/>
            <person name="Kema G.H.J."/>
            <person name="Lawrence C."/>
            <person name="Scott J.A."/>
            <person name="Spatafora J.W."/>
            <person name="Turgeon B.G."/>
            <person name="de Wit P.J.G.M."/>
            <person name="Zhong S."/>
            <person name="Goodwin S.B."/>
            <person name="Grigoriev I.V."/>
        </authorList>
    </citation>
    <scope>NUCLEOTIDE SEQUENCE [LARGE SCALE GENOMIC DNA]</scope>
    <source>
        <strain evidence="4">NZE10 / CBS 128990</strain>
    </source>
</reference>
<reference evidence="4" key="1">
    <citation type="journal article" date="2012" name="PLoS Genet.">
        <title>The genomes of the fungal plant pathogens Cladosporium fulvum and Dothistroma septosporum reveal adaptation to different hosts and lifestyles but also signatures of common ancestry.</title>
        <authorList>
            <person name="de Wit P.J.G.M."/>
            <person name="van der Burgt A."/>
            <person name="Oekmen B."/>
            <person name="Stergiopoulos I."/>
            <person name="Abd-Elsalam K.A."/>
            <person name="Aerts A.L."/>
            <person name="Bahkali A.H."/>
            <person name="Beenen H.G."/>
            <person name="Chettri P."/>
            <person name="Cox M.P."/>
            <person name="Datema E."/>
            <person name="de Vries R.P."/>
            <person name="Dhillon B."/>
            <person name="Ganley A.R."/>
            <person name="Griffiths S.A."/>
            <person name="Guo Y."/>
            <person name="Hamelin R.C."/>
            <person name="Henrissat B."/>
            <person name="Kabir M.S."/>
            <person name="Jashni M.K."/>
            <person name="Kema G."/>
            <person name="Klaubauf S."/>
            <person name="Lapidus A."/>
            <person name="Levasseur A."/>
            <person name="Lindquist E."/>
            <person name="Mehrabi R."/>
            <person name="Ohm R.A."/>
            <person name="Owen T.J."/>
            <person name="Salamov A."/>
            <person name="Schwelm A."/>
            <person name="Schijlen E."/>
            <person name="Sun H."/>
            <person name="van den Burg H.A."/>
            <person name="van Ham R.C.H.J."/>
            <person name="Zhang S."/>
            <person name="Goodwin S.B."/>
            <person name="Grigoriev I.V."/>
            <person name="Collemare J."/>
            <person name="Bradshaw R.E."/>
        </authorList>
    </citation>
    <scope>NUCLEOTIDE SEQUENCE [LARGE SCALE GENOMIC DNA]</scope>
    <source>
        <strain evidence="4">NZE10 / CBS 128990</strain>
    </source>
</reference>
<dbReference type="AlphaFoldDB" id="N1Q2M0"/>
<dbReference type="eggNOG" id="ENOG502T16X">
    <property type="taxonomic scope" value="Eukaryota"/>
</dbReference>
<evidence type="ECO:0000256" key="1">
    <source>
        <dbReference type="SAM" id="MobiDB-lite"/>
    </source>
</evidence>